<dbReference type="EMBL" id="FN648392">
    <property type="protein sequence ID" value="CBJ30758.1"/>
    <property type="molecule type" value="Genomic_DNA"/>
</dbReference>
<feature type="compositionally biased region" description="Basic residues" evidence="1">
    <location>
        <begin position="34"/>
        <end position="44"/>
    </location>
</feature>
<evidence type="ECO:0000313" key="3">
    <source>
        <dbReference type="Proteomes" id="UP000002630"/>
    </source>
</evidence>
<feature type="region of interest" description="Disordered" evidence="1">
    <location>
        <begin position="396"/>
        <end position="579"/>
    </location>
</feature>
<dbReference type="PROSITE" id="PS50330">
    <property type="entry name" value="UIM"/>
    <property type="match status" value="1"/>
</dbReference>
<feature type="compositionally biased region" description="Low complexity" evidence="1">
    <location>
        <begin position="464"/>
        <end position="484"/>
    </location>
</feature>
<dbReference type="SMART" id="SM00726">
    <property type="entry name" value="UIM"/>
    <property type="match status" value="4"/>
</dbReference>
<gene>
    <name evidence="2" type="ORF">Esi_0214_0026</name>
</gene>
<organism evidence="2 3">
    <name type="scientific">Ectocarpus siliculosus</name>
    <name type="common">Brown alga</name>
    <name type="synonym">Conferva siliculosa</name>
    <dbReference type="NCBI Taxonomy" id="2880"/>
    <lineage>
        <taxon>Eukaryota</taxon>
        <taxon>Sar</taxon>
        <taxon>Stramenopiles</taxon>
        <taxon>Ochrophyta</taxon>
        <taxon>PX clade</taxon>
        <taxon>Phaeophyceae</taxon>
        <taxon>Ectocarpales</taxon>
        <taxon>Ectocarpaceae</taxon>
        <taxon>Ectocarpus</taxon>
    </lineage>
</organism>
<dbReference type="InParanoid" id="D7FRG7"/>
<dbReference type="InterPro" id="IPR003903">
    <property type="entry name" value="UIM_dom"/>
</dbReference>
<dbReference type="EMBL" id="FN649731">
    <property type="protein sequence ID" value="CBJ30758.1"/>
    <property type="molecule type" value="Genomic_DNA"/>
</dbReference>
<evidence type="ECO:0000256" key="1">
    <source>
        <dbReference type="SAM" id="MobiDB-lite"/>
    </source>
</evidence>
<feature type="compositionally biased region" description="Polar residues" evidence="1">
    <location>
        <begin position="496"/>
        <end position="506"/>
    </location>
</feature>
<feature type="region of interest" description="Disordered" evidence="1">
    <location>
        <begin position="223"/>
        <end position="302"/>
    </location>
</feature>
<name>D7FRG7_ECTSI</name>
<keyword evidence="3" id="KW-1185">Reference proteome</keyword>
<evidence type="ECO:0000313" key="2">
    <source>
        <dbReference type="EMBL" id="CBJ30758.1"/>
    </source>
</evidence>
<proteinExistence type="predicted"/>
<feature type="region of interest" description="Disordered" evidence="1">
    <location>
        <begin position="22"/>
        <end position="75"/>
    </location>
</feature>
<dbReference type="Proteomes" id="UP000002630">
    <property type="component" value="Linkage Group LG06"/>
</dbReference>
<protein>
    <submittedName>
        <fullName evidence="2">Uncharacterized protein</fullName>
    </submittedName>
</protein>
<sequence>MDEDLTNRVVPGASKGQVAFQARGLELNSNKASARAKPRGRRKAGGGGGGGLRTVKEEKEEAWEAASRKRRGQKETRVAPHSYVVRKTAAAPFWLSPGVQFGRSNCRGWFPTRQDWSARGIPQCIYVPLEPSTEDRVEAMRLGHERVVGLTLEEDEERLMRIAIRESAAESRRAYEKKYGTEAEREKRREAQAKAKVKAMAERESLQRDEEKQLMEVIKASLVEGPPAPPPPPTLDHRTEATPGALTGRQPASSQQAILHHGTPPLTAQQQPWPEGGGAKLSGHTMMNGAPPPPDDNERDGLAAAGGAAQLAGWAVRGSATCGAPGGGGVLPPAPPVQKAAWGAAGQASDGLSAEERELKAVLEASRIAEETRQREDAESKIAMDMALKMSMMETPAAPSSGERYGHGRGNYYQQPAATTGYPAQPPPLSTSATANGFRPKGGGWQGQQQPPRPAPNAGYSPMATAAAAAPPPVASTAVSPRAPGAYSAAGRPLSPRQQGAPSQVVPTRPPPADGSVGGGGGESAEGDEEEDGAARELRIALEEEEQYYGAKDAAGAGGQSPPSKAGASTGGGRQQEDELAWVLEQSRLEAEIQKSRMAIAEEGEEEMMAKVLEESRLEQEKRNAEQLEFQRAMQASLGS</sequence>
<dbReference type="OrthoDB" id="10604333at2759"/>
<feature type="compositionally biased region" description="Basic and acidic residues" evidence="1">
    <location>
        <begin position="533"/>
        <end position="542"/>
    </location>
</feature>
<reference evidence="2 3" key="1">
    <citation type="journal article" date="2010" name="Nature">
        <title>The Ectocarpus genome and the independent evolution of multicellularity in brown algae.</title>
        <authorList>
            <person name="Cock J.M."/>
            <person name="Sterck L."/>
            <person name="Rouze P."/>
            <person name="Scornet D."/>
            <person name="Allen A.E."/>
            <person name="Amoutzias G."/>
            <person name="Anthouard V."/>
            <person name="Artiguenave F."/>
            <person name="Aury J.M."/>
            <person name="Badger J.H."/>
            <person name="Beszteri B."/>
            <person name="Billiau K."/>
            <person name="Bonnet E."/>
            <person name="Bothwell J.H."/>
            <person name="Bowler C."/>
            <person name="Boyen C."/>
            <person name="Brownlee C."/>
            <person name="Carrano C.J."/>
            <person name="Charrier B."/>
            <person name="Cho G.Y."/>
            <person name="Coelho S.M."/>
            <person name="Collen J."/>
            <person name="Corre E."/>
            <person name="Da Silva C."/>
            <person name="Delage L."/>
            <person name="Delaroque N."/>
            <person name="Dittami S.M."/>
            <person name="Doulbeau S."/>
            <person name="Elias M."/>
            <person name="Farnham G."/>
            <person name="Gachon C.M."/>
            <person name="Gschloessl B."/>
            <person name="Heesch S."/>
            <person name="Jabbari K."/>
            <person name="Jubin C."/>
            <person name="Kawai H."/>
            <person name="Kimura K."/>
            <person name="Kloareg B."/>
            <person name="Kupper F.C."/>
            <person name="Lang D."/>
            <person name="Le Bail A."/>
            <person name="Leblanc C."/>
            <person name="Lerouge P."/>
            <person name="Lohr M."/>
            <person name="Lopez P.J."/>
            <person name="Martens C."/>
            <person name="Maumus F."/>
            <person name="Michel G."/>
            <person name="Miranda-Saavedra D."/>
            <person name="Morales J."/>
            <person name="Moreau H."/>
            <person name="Motomura T."/>
            <person name="Nagasato C."/>
            <person name="Napoli C.A."/>
            <person name="Nelson D.R."/>
            <person name="Nyvall-Collen P."/>
            <person name="Peters A.F."/>
            <person name="Pommier C."/>
            <person name="Potin P."/>
            <person name="Poulain J."/>
            <person name="Quesneville H."/>
            <person name="Read B."/>
            <person name="Rensing S.A."/>
            <person name="Ritter A."/>
            <person name="Rousvoal S."/>
            <person name="Samanta M."/>
            <person name="Samson G."/>
            <person name="Schroeder D.C."/>
            <person name="Segurens B."/>
            <person name="Strittmatter M."/>
            <person name="Tonon T."/>
            <person name="Tregear J.W."/>
            <person name="Valentin K."/>
            <person name="von Dassow P."/>
            <person name="Yamagishi T."/>
            <person name="Van de Peer Y."/>
            <person name="Wincker P."/>
        </authorList>
    </citation>
    <scope>NUCLEOTIDE SEQUENCE [LARGE SCALE GENOMIC DNA]</scope>
    <source>
        <strain evidence="3">Ec32 / CCAP1310/4</strain>
    </source>
</reference>
<accession>D7FRG7</accession>
<dbReference type="AlphaFoldDB" id="D7FRG7"/>